<dbReference type="InterPro" id="IPR003656">
    <property type="entry name" value="Znf_BED"/>
</dbReference>
<keyword evidence="3" id="KW-0862">Zinc</keyword>
<organism evidence="7 8">
    <name type="scientific">Euphydryas editha</name>
    <name type="common">Edith's checkerspot</name>
    <dbReference type="NCBI Taxonomy" id="104508"/>
    <lineage>
        <taxon>Eukaryota</taxon>
        <taxon>Metazoa</taxon>
        <taxon>Ecdysozoa</taxon>
        <taxon>Arthropoda</taxon>
        <taxon>Hexapoda</taxon>
        <taxon>Insecta</taxon>
        <taxon>Pterygota</taxon>
        <taxon>Neoptera</taxon>
        <taxon>Endopterygota</taxon>
        <taxon>Lepidoptera</taxon>
        <taxon>Glossata</taxon>
        <taxon>Ditrysia</taxon>
        <taxon>Papilionoidea</taxon>
        <taxon>Nymphalidae</taxon>
        <taxon>Nymphalinae</taxon>
        <taxon>Euphydryas</taxon>
    </lineage>
</organism>
<evidence type="ECO:0000256" key="4">
    <source>
        <dbReference type="PROSITE-ProRule" id="PRU00027"/>
    </source>
</evidence>
<protein>
    <recommendedName>
        <fullName evidence="6">BED-type domain-containing protein</fullName>
    </recommendedName>
</protein>
<evidence type="ECO:0000256" key="5">
    <source>
        <dbReference type="SAM" id="MobiDB-lite"/>
    </source>
</evidence>
<reference evidence="7" key="1">
    <citation type="submission" date="2022-03" db="EMBL/GenBank/DDBJ databases">
        <authorList>
            <person name="Tunstrom K."/>
        </authorList>
    </citation>
    <scope>NUCLEOTIDE SEQUENCE</scope>
</reference>
<dbReference type="SMART" id="SM00614">
    <property type="entry name" value="ZnF_BED"/>
    <property type="match status" value="1"/>
</dbReference>
<dbReference type="Proteomes" id="UP001153954">
    <property type="component" value="Unassembled WGS sequence"/>
</dbReference>
<dbReference type="PROSITE" id="PS50808">
    <property type="entry name" value="ZF_BED"/>
    <property type="match status" value="1"/>
</dbReference>
<feature type="region of interest" description="Disordered" evidence="5">
    <location>
        <begin position="72"/>
        <end position="116"/>
    </location>
</feature>
<dbReference type="SUPFAM" id="SSF57667">
    <property type="entry name" value="beta-beta-alpha zinc fingers"/>
    <property type="match status" value="1"/>
</dbReference>
<sequence length="116" mass="12684">MSLGSRKRSAVWNHFEEVEPKKEKCLYCANILNVPVGNCGNLGRNLKSKHPNVPLVAERQPTQQACFQENPQEIFAPTSTATEPDTSNVPAPSSAGLPPHQPSIREYGHSIKSVPP</sequence>
<accession>A0AAU9TLW5</accession>
<comment type="caution">
    <text evidence="7">The sequence shown here is derived from an EMBL/GenBank/DDBJ whole genome shotgun (WGS) entry which is preliminary data.</text>
</comment>
<name>A0AAU9TLW5_EUPED</name>
<feature type="compositionally biased region" description="Polar residues" evidence="5">
    <location>
        <begin position="72"/>
        <end position="91"/>
    </location>
</feature>
<dbReference type="EMBL" id="CAKOGL010000007">
    <property type="protein sequence ID" value="CAH2088594.1"/>
    <property type="molecule type" value="Genomic_DNA"/>
</dbReference>
<keyword evidence="2 4" id="KW-0863">Zinc-finger</keyword>
<keyword evidence="8" id="KW-1185">Reference proteome</keyword>
<dbReference type="AlphaFoldDB" id="A0AAU9TLW5"/>
<dbReference type="GO" id="GO:0008270">
    <property type="term" value="F:zinc ion binding"/>
    <property type="evidence" value="ECO:0007669"/>
    <property type="project" value="UniProtKB-KW"/>
</dbReference>
<proteinExistence type="predicted"/>
<evidence type="ECO:0000256" key="1">
    <source>
        <dbReference type="ARBA" id="ARBA00022723"/>
    </source>
</evidence>
<keyword evidence="1" id="KW-0479">Metal-binding</keyword>
<gene>
    <name evidence="7" type="ORF">EEDITHA_LOCUS4737</name>
</gene>
<feature type="domain" description="BED-type" evidence="6">
    <location>
        <begin position="6"/>
        <end position="57"/>
    </location>
</feature>
<dbReference type="InterPro" id="IPR036236">
    <property type="entry name" value="Znf_C2H2_sf"/>
</dbReference>
<dbReference type="GO" id="GO:0003677">
    <property type="term" value="F:DNA binding"/>
    <property type="evidence" value="ECO:0007669"/>
    <property type="project" value="InterPro"/>
</dbReference>
<evidence type="ECO:0000313" key="8">
    <source>
        <dbReference type="Proteomes" id="UP001153954"/>
    </source>
</evidence>
<evidence type="ECO:0000256" key="3">
    <source>
        <dbReference type="ARBA" id="ARBA00022833"/>
    </source>
</evidence>
<evidence type="ECO:0000313" key="7">
    <source>
        <dbReference type="EMBL" id="CAH2088594.1"/>
    </source>
</evidence>
<evidence type="ECO:0000259" key="6">
    <source>
        <dbReference type="PROSITE" id="PS50808"/>
    </source>
</evidence>
<dbReference type="Pfam" id="PF02892">
    <property type="entry name" value="zf-BED"/>
    <property type="match status" value="1"/>
</dbReference>
<evidence type="ECO:0000256" key="2">
    <source>
        <dbReference type="ARBA" id="ARBA00022771"/>
    </source>
</evidence>